<organism evidence="1 2">
    <name type="scientific">Microlunatus endophyticus</name>
    <dbReference type="NCBI Taxonomy" id="1716077"/>
    <lineage>
        <taxon>Bacteria</taxon>
        <taxon>Bacillati</taxon>
        <taxon>Actinomycetota</taxon>
        <taxon>Actinomycetes</taxon>
        <taxon>Propionibacteriales</taxon>
        <taxon>Propionibacteriaceae</taxon>
        <taxon>Microlunatus</taxon>
    </lineage>
</organism>
<proteinExistence type="predicted"/>
<dbReference type="Proteomes" id="UP000613840">
    <property type="component" value="Unassembled WGS sequence"/>
</dbReference>
<protein>
    <recommendedName>
        <fullName evidence="3">DUF4192 domain-containing protein</fullName>
    </recommendedName>
</protein>
<evidence type="ECO:0000313" key="1">
    <source>
        <dbReference type="EMBL" id="GGL62207.1"/>
    </source>
</evidence>
<sequence length="312" mass="34445">MPYLLGFQPSESLVMMVIADRTVKVTVRVDLVDDVTGVAQKFGAIAVTNRATGVVLIAYSADPGRADAMLLPVMDKLSSLRVIEAIYTDDHRWWSRSCGPDCCPAEGTAYDPGSNRLAAEAVFHGMTSYADRTELERLTAGPDDADLPGLRRQADQLAGVIRSRALRLRKTQIRDLVSGYVDRRTAGEGVDLSDRELITLALLVMDVPVRDEAWSMMERQTAWIHVELWQQVVSRAVPALATPAVCLLGMAAWIQGQGALQVCCMERARQLTPEYSMVRTLQEINERAVPPAVWDRMKGGVREGLDAGYRRT</sequence>
<name>A0A917S964_9ACTN</name>
<dbReference type="EMBL" id="BMMZ01000004">
    <property type="protein sequence ID" value="GGL62207.1"/>
    <property type="molecule type" value="Genomic_DNA"/>
</dbReference>
<evidence type="ECO:0008006" key="3">
    <source>
        <dbReference type="Google" id="ProtNLM"/>
    </source>
</evidence>
<reference evidence="1" key="2">
    <citation type="submission" date="2020-09" db="EMBL/GenBank/DDBJ databases">
        <authorList>
            <person name="Sun Q."/>
            <person name="Zhou Y."/>
        </authorList>
    </citation>
    <scope>NUCLEOTIDE SEQUENCE</scope>
    <source>
        <strain evidence="1">CGMCC 4.7306</strain>
    </source>
</reference>
<accession>A0A917S964</accession>
<dbReference type="Pfam" id="PF13830">
    <property type="entry name" value="DUF4192"/>
    <property type="match status" value="1"/>
</dbReference>
<gene>
    <name evidence="1" type="ORF">GCM10011575_20950</name>
</gene>
<keyword evidence="2" id="KW-1185">Reference proteome</keyword>
<dbReference type="AlphaFoldDB" id="A0A917S964"/>
<evidence type="ECO:0000313" key="2">
    <source>
        <dbReference type="Proteomes" id="UP000613840"/>
    </source>
</evidence>
<comment type="caution">
    <text evidence="1">The sequence shown here is derived from an EMBL/GenBank/DDBJ whole genome shotgun (WGS) entry which is preliminary data.</text>
</comment>
<dbReference type="InterPro" id="IPR025447">
    <property type="entry name" value="DUF4192"/>
</dbReference>
<reference evidence="1" key="1">
    <citation type="journal article" date="2014" name="Int. J. Syst. Evol. Microbiol.">
        <title>Complete genome sequence of Corynebacterium casei LMG S-19264T (=DSM 44701T), isolated from a smear-ripened cheese.</title>
        <authorList>
            <consortium name="US DOE Joint Genome Institute (JGI-PGF)"/>
            <person name="Walter F."/>
            <person name="Albersmeier A."/>
            <person name="Kalinowski J."/>
            <person name="Ruckert C."/>
        </authorList>
    </citation>
    <scope>NUCLEOTIDE SEQUENCE</scope>
    <source>
        <strain evidence="1">CGMCC 4.7306</strain>
    </source>
</reference>